<evidence type="ECO:0000313" key="3">
    <source>
        <dbReference type="Proteomes" id="UP000241788"/>
    </source>
</evidence>
<gene>
    <name evidence="2" type="ORF">SAMN05421546_0027</name>
</gene>
<dbReference type="InterPro" id="IPR049221">
    <property type="entry name" value="DUF6869"/>
</dbReference>
<feature type="domain" description="DUF6869" evidence="1">
    <location>
        <begin position="34"/>
        <end position="122"/>
    </location>
</feature>
<name>A0A1N6YQ40_9GAMM</name>
<sequence length="129" mass="14627">MDRWSSIGEWADAYIRVYDQDASLDETHPDYLAAYEFMVELVGPAAEECWDGILAVVERRPSEKVLGMLAAGPVEDLINHSGNEFIDRIEERSRRDPFFRQMLHGVWESGSREVWARVEAARGVNGNAA</sequence>
<dbReference type="AlphaFoldDB" id="A0A1N6YQ40"/>
<proteinExistence type="predicted"/>
<evidence type="ECO:0000313" key="2">
    <source>
        <dbReference type="EMBL" id="SIR16720.1"/>
    </source>
</evidence>
<reference evidence="3" key="1">
    <citation type="submission" date="2017-01" db="EMBL/GenBank/DDBJ databases">
        <authorList>
            <person name="Varghese N."/>
            <person name="Submissions S."/>
        </authorList>
    </citation>
    <scope>NUCLEOTIDE SEQUENCE [LARGE SCALE GENOMIC DNA]</scope>
    <source>
        <strain evidence="3">UM1</strain>
    </source>
</reference>
<evidence type="ECO:0000259" key="1">
    <source>
        <dbReference type="Pfam" id="PF21746"/>
    </source>
</evidence>
<dbReference type="Proteomes" id="UP000241788">
    <property type="component" value="Unassembled WGS sequence"/>
</dbReference>
<dbReference type="EMBL" id="FTLW01000015">
    <property type="protein sequence ID" value="SIR16720.1"/>
    <property type="molecule type" value="Genomic_DNA"/>
</dbReference>
<keyword evidence="3" id="KW-1185">Reference proteome</keyword>
<dbReference type="Pfam" id="PF21746">
    <property type="entry name" value="DUF6869"/>
    <property type="match status" value="1"/>
</dbReference>
<protein>
    <recommendedName>
        <fullName evidence="1">DUF6869 domain-containing protein</fullName>
    </recommendedName>
</protein>
<accession>A0A1N6YQ40</accession>
<organism evidence="2 3">
    <name type="scientific">Solilutibacter tolerans</name>
    <dbReference type="NCBI Taxonomy" id="1604334"/>
    <lineage>
        <taxon>Bacteria</taxon>
        <taxon>Pseudomonadati</taxon>
        <taxon>Pseudomonadota</taxon>
        <taxon>Gammaproteobacteria</taxon>
        <taxon>Lysobacterales</taxon>
        <taxon>Lysobacteraceae</taxon>
        <taxon>Solilutibacter</taxon>
    </lineage>
</organism>